<organism evidence="1">
    <name type="scientific">marine sediment metagenome</name>
    <dbReference type="NCBI Taxonomy" id="412755"/>
    <lineage>
        <taxon>unclassified sequences</taxon>
        <taxon>metagenomes</taxon>
        <taxon>ecological metagenomes</taxon>
    </lineage>
</organism>
<accession>X1RV48</accession>
<comment type="caution">
    <text evidence="1">The sequence shown here is derived from an EMBL/GenBank/DDBJ whole genome shotgun (WGS) entry which is preliminary data.</text>
</comment>
<protein>
    <submittedName>
        <fullName evidence="1">Uncharacterized protein</fullName>
    </submittedName>
</protein>
<gene>
    <name evidence="1" type="ORF">S12H4_11002</name>
</gene>
<reference evidence="1" key="1">
    <citation type="journal article" date="2014" name="Front. Microbiol.">
        <title>High frequency of phylogenetically diverse reductive dehalogenase-homologous genes in deep subseafloor sedimentary metagenomes.</title>
        <authorList>
            <person name="Kawai M."/>
            <person name="Futagami T."/>
            <person name="Toyoda A."/>
            <person name="Takaki Y."/>
            <person name="Nishi S."/>
            <person name="Hori S."/>
            <person name="Arai W."/>
            <person name="Tsubouchi T."/>
            <person name="Morono Y."/>
            <person name="Uchiyama I."/>
            <person name="Ito T."/>
            <person name="Fujiyama A."/>
            <person name="Inagaki F."/>
            <person name="Takami H."/>
        </authorList>
    </citation>
    <scope>NUCLEOTIDE SEQUENCE</scope>
    <source>
        <strain evidence="1">Expedition CK06-06</strain>
    </source>
</reference>
<feature type="non-terminal residue" evidence="1">
    <location>
        <position position="1"/>
    </location>
</feature>
<evidence type="ECO:0000313" key="1">
    <source>
        <dbReference type="EMBL" id="GAI67065.1"/>
    </source>
</evidence>
<name>X1RV48_9ZZZZ</name>
<proteinExistence type="predicted"/>
<dbReference type="EMBL" id="BARW01004840">
    <property type="protein sequence ID" value="GAI67065.1"/>
    <property type="molecule type" value="Genomic_DNA"/>
</dbReference>
<sequence length="86" mass="9568">NLVGSAFINEADELPVNQALLSLYYVTGELLPWGYSQVISPALNQPGWTYPRDGTVVPNMLMGNGYWVTMDNADEYQGQTTTPWEP</sequence>
<dbReference type="AlphaFoldDB" id="X1RV48"/>